<reference evidence="1" key="1">
    <citation type="submission" date="2010-10" db="EMBL/GenBank/DDBJ databases">
        <title>Complete sequence of chromosome of Geobacillus sp. Y4.1MC1.</title>
        <authorList>
            <consortium name="US DOE Joint Genome Institute"/>
            <person name="Lucas S."/>
            <person name="Copeland A."/>
            <person name="Lapidus A."/>
            <person name="Cheng J.-F."/>
            <person name="Bruce D."/>
            <person name="Goodwin L."/>
            <person name="Pitluck S."/>
            <person name="Chertkov O."/>
            <person name="Zhang X."/>
            <person name="Detter J.C."/>
            <person name="Han C."/>
            <person name="Tapia R."/>
            <person name="Land M."/>
            <person name="Hauser L."/>
            <person name="Jeffries C."/>
            <person name="Kyrpides N."/>
            <person name="Ivanova N."/>
            <person name="Ovchinnikova G."/>
            <person name="Brumm P."/>
            <person name="Mead D."/>
            <person name="Woyke T."/>
        </authorList>
    </citation>
    <scope>NUCLEOTIDE SEQUENCE [LARGE SCALE GENOMIC DNA]</scope>
    <source>
        <strain evidence="1">Y4.1MC1</strain>
    </source>
</reference>
<name>A0A7U3YFE9_GEOS0</name>
<accession>A0A7U3YFE9</accession>
<proteinExistence type="predicted"/>
<sequence length="41" mass="4406">MGKKQFPILLAEKGESAQLKQLCCAIHSGCPPGMCSKRNVC</sequence>
<organism evidence="1">
    <name type="scientific">Geobacillus sp. (strain Y4.1MC1)</name>
    <dbReference type="NCBI Taxonomy" id="581103"/>
    <lineage>
        <taxon>Bacteria</taxon>
        <taxon>Bacillati</taxon>
        <taxon>Bacillota</taxon>
        <taxon>Bacilli</taxon>
        <taxon>Bacillales</taxon>
        <taxon>Anoxybacillaceae</taxon>
        <taxon>Geobacillus</taxon>
    </lineage>
</organism>
<dbReference type="EMBL" id="CP002293">
    <property type="protein sequence ID" value="ADP74781.1"/>
    <property type="molecule type" value="Genomic_DNA"/>
</dbReference>
<dbReference type="AlphaFoldDB" id="A0A7U3YFE9"/>
<protein>
    <submittedName>
        <fullName evidence="1">Uncharacterized protein</fullName>
    </submittedName>
</protein>
<dbReference type="KEGG" id="gmc:GY4MC1_2037"/>
<evidence type="ECO:0000313" key="1">
    <source>
        <dbReference type="EMBL" id="ADP74781.1"/>
    </source>
</evidence>
<gene>
    <name evidence="1" type="ORF">GY4MC1_2037</name>
</gene>